<protein>
    <submittedName>
        <fullName evidence="1">Uncharacterized protein</fullName>
    </submittedName>
</protein>
<reference evidence="1 2" key="1">
    <citation type="submission" date="2024-02" db="EMBL/GenBank/DDBJ databases">
        <title>Chromosome-level genome assembly of the Eurasian Minnow (Phoxinus phoxinus).</title>
        <authorList>
            <person name="Oriowo T.O."/>
            <person name="Martin S."/>
            <person name="Stange M."/>
            <person name="Chrysostomakis Y."/>
            <person name="Brown T."/>
            <person name="Winkler S."/>
            <person name="Kukowka S."/>
            <person name="Myers E.W."/>
            <person name="Bohne A."/>
        </authorList>
    </citation>
    <scope>NUCLEOTIDE SEQUENCE [LARGE SCALE GENOMIC DNA]</scope>
    <source>
        <strain evidence="1">ZFMK-TIS-60720</strain>
        <tissue evidence="1">Whole Organism</tissue>
    </source>
</reference>
<dbReference type="EMBL" id="JAYKXH010000005">
    <property type="protein sequence ID" value="KAK7168524.1"/>
    <property type="molecule type" value="Genomic_DNA"/>
</dbReference>
<evidence type="ECO:0000313" key="1">
    <source>
        <dbReference type="EMBL" id="KAK7168524.1"/>
    </source>
</evidence>
<gene>
    <name evidence="1" type="ORF">R3I93_004745</name>
</gene>
<dbReference type="Proteomes" id="UP001364617">
    <property type="component" value="Unassembled WGS sequence"/>
</dbReference>
<proteinExistence type="predicted"/>
<name>A0AAN9DE51_9TELE</name>
<evidence type="ECO:0000313" key="2">
    <source>
        <dbReference type="Proteomes" id="UP001364617"/>
    </source>
</evidence>
<accession>A0AAN9DE51</accession>
<organism evidence="1 2">
    <name type="scientific">Phoxinus phoxinus</name>
    <name type="common">Eurasian minnow</name>
    <dbReference type="NCBI Taxonomy" id="58324"/>
    <lineage>
        <taxon>Eukaryota</taxon>
        <taxon>Metazoa</taxon>
        <taxon>Chordata</taxon>
        <taxon>Craniata</taxon>
        <taxon>Vertebrata</taxon>
        <taxon>Euteleostomi</taxon>
        <taxon>Actinopterygii</taxon>
        <taxon>Neopterygii</taxon>
        <taxon>Teleostei</taxon>
        <taxon>Ostariophysi</taxon>
        <taxon>Cypriniformes</taxon>
        <taxon>Leuciscidae</taxon>
        <taxon>Phoxininae</taxon>
        <taxon>Phoxinus</taxon>
    </lineage>
</organism>
<sequence>MTAPPEMMSVNTLTSLLRINKNEKKNLKEELKKVGVVPGPVTQVTSLCTRLTEGEAKDLCQSVGVLAAKGIKFEAVTMPMTTDLIVAIGKATELKYQLQHLAEEVQRNGQDFHNLSHGLGPGMVNVVVEILSKCIDDNIKKMQS</sequence>
<comment type="caution">
    <text evidence="1">The sequence shown here is derived from an EMBL/GenBank/DDBJ whole genome shotgun (WGS) entry which is preliminary data.</text>
</comment>
<dbReference type="AlphaFoldDB" id="A0AAN9DE51"/>
<keyword evidence="2" id="KW-1185">Reference proteome</keyword>